<dbReference type="InterPro" id="IPR027806">
    <property type="entry name" value="HARBI1_dom"/>
</dbReference>
<comment type="caution">
    <text evidence="4">The sequence shown here is derived from an EMBL/GenBank/DDBJ whole genome shotgun (WGS) entry which is preliminary data.</text>
</comment>
<dbReference type="GO" id="GO:0046872">
    <property type="term" value="F:metal ion binding"/>
    <property type="evidence" value="ECO:0007669"/>
    <property type="project" value="UniProtKB-KW"/>
</dbReference>
<dbReference type="Proteomes" id="UP000602510">
    <property type="component" value="Unassembled WGS sequence"/>
</dbReference>
<organism evidence="4 5">
    <name type="scientific">Phytophthora infestans</name>
    <name type="common">Potato late blight agent</name>
    <name type="synonym">Botrytis infestans</name>
    <dbReference type="NCBI Taxonomy" id="4787"/>
    <lineage>
        <taxon>Eukaryota</taxon>
        <taxon>Sar</taxon>
        <taxon>Stramenopiles</taxon>
        <taxon>Oomycota</taxon>
        <taxon>Peronosporomycetes</taxon>
        <taxon>Peronosporales</taxon>
        <taxon>Peronosporaceae</taxon>
        <taxon>Phytophthora</taxon>
    </lineage>
</organism>
<reference evidence="4" key="1">
    <citation type="submission" date="2020-04" db="EMBL/GenBank/DDBJ databases">
        <title>Hybrid Assembly of Korean Phytophthora infestans isolates.</title>
        <authorList>
            <person name="Prokchorchik M."/>
            <person name="Lee Y."/>
            <person name="Seo J."/>
            <person name="Cho J.-H."/>
            <person name="Park Y.-E."/>
            <person name="Jang D.-C."/>
            <person name="Im J.-S."/>
            <person name="Choi J.-G."/>
            <person name="Park H.-J."/>
            <person name="Lee G.-B."/>
            <person name="Lee Y.-G."/>
            <person name="Hong S.-Y."/>
            <person name="Cho K."/>
            <person name="Sohn K.H."/>
        </authorList>
    </citation>
    <scope>NUCLEOTIDE SEQUENCE</scope>
    <source>
        <strain evidence="4">KR_1_A1</strain>
    </source>
</reference>
<accession>A0A833WM08</accession>
<keyword evidence="4" id="KW-0540">Nuclease</keyword>
<feature type="domain" description="DDE Tnp4" evidence="3">
    <location>
        <begin position="164"/>
        <end position="250"/>
    </location>
</feature>
<gene>
    <name evidence="4" type="ORF">GN244_ATG02586</name>
</gene>
<sequence length="250" mass="28149">MDSESSSSEDDDVVVAVLLMREANRPSRCRFNFERCQTDPVWRKKFRFDKDEIMLLVQLFGLPEPFPTTQRYNVAALEALCIFLRRMAYPVRLGDLEDLFGRDTTAISSISNAVPDFIYDKFNYLLEFDHSRLNADTLSAYAEAVHAKGAPLQTCVGFIDGTSVIAPDGIIIHLSGPYAGTRHDAFILHESKLLEVVAESLRADEKHFAFYGDPAYGRQEHIIAPFKGAQLSADEQEFNARMSSVRVSVE</sequence>
<keyword evidence="4" id="KW-0255">Endonuclease</keyword>
<proteinExistence type="predicted"/>
<comment type="cofactor">
    <cofactor evidence="1">
        <name>a divalent metal cation</name>
        <dbReference type="ChEBI" id="CHEBI:60240"/>
    </cofactor>
</comment>
<name>A0A833WM08_PHYIN</name>
<evidence type="ECO:0000256" key="1">
    <source>
        <dbReference type="ARBA" id="ARBA00001968"/>
    </source>
</evidence>
<evidence type="ECO:0000313" key="4">
    <source>
        <dbReference type="EMBL" id="KAF4045202.1"/>
    </source>
</evidence>
<keyword evidence="4" id="KW-0378">Hydrolase</keyword>
<evidence type="ECO:0000256" key="2">
    <source>
        <dbReference type="ARBA" id="ARBA00022723"/>
    </source>
</evidence>
<keyword evidence="5" id="KW-1185">Reference proteome</keyword>
<dbReference type="AlphaFoldDB" id="A0A833WM08"/>
<dbReference type="EMBL" id="WSZM01000055">
    <property type="protein sequence ID" value="KAF4045202.1"/>
    <property type="molecule type" value="Genomic_DNA"/>
</dbReference>
<protein>
    <submittedName>
        <fullName evidence="4">DDE superfamily endonuclease</fullName>
    </submittedName>
</protein>
<evidence type="ECO:0000313" key="5">
    <source>
        <dbReference type="Proteomes" id="UP000602510"/>
    </source>
</evidence>
<dbReference type="Pfam" id="PF13359">
    <property type="entry name" value="DDE_Tnp_4"/>
    <property type="match status" value="1"/>
</dbReference>
<dbReference type="GO" id="GO:0004519">
    <property type="term" value="F:endonuclease activity"/>
    <property type="evidence" value="ECO:0007669"/>
    <property type="project" value="UniProtKB-KW"/>
</dbReference>
<dbReference type="PANTHER" id="PTHR34615">
    <property type="entry name" value="PX DOMAIN-CONTAINING PROTEIN"/>
    <property type="match status" value="1"/>
</dbReference>
<dbReference type="PANTHER" id="PTHR34615:SF1">
    <property type="entry name" value="PX DOMAIN-CONTAINING PROTEIN"/>
    <property type="match status" value="1"/>
</dbReference>
<keyword evidence="2" id="KW-0479">Metal-binding</keyword>
<evidence type="ECO:0000259" key="3">
    <source>
        <dbReference type="Pfam" id="PF13359"/>
    </source>
</evidence>